<dbReference type="InterPro" id="IPR026881">
    <property type="entry name" value="WYL_dom"/>
</dbReference>
<protein>
    <recommendedName>
        <fullName evidence="1">WYL domain-containing protein</fullName>
    </recommendedName>
</protein>
<name>B8GP81_THISH</name>
<dbReference type="AlphaFoldDB" id="B8GP81"/>
<dbReference type="Proteomes" id="UP000002383">
    <property type="component" value="Chromosome"/>
</dbReference>
<dbReference type="OrthoDB" id="8563655at2"/>
<proteinExistence type="predicted"/>
<dbReference type="HOGENOM" id="CLU_196489_0_0_6"/>
<gene>
    <name evidence="2" type="ordered locus">Tgr7_2928</name>
</gene>
<keyword evidence="3" id="KW-1185">Reference proteome</keyword>
<dbReference type="Gene3D" id="2.30.30.400">
    <property type="entry name" value="Rof-like"/>
    <property type="match status" value="1"/>
</dbReference>
<dbReference type="KEGG" id="tgr:Tgr7_2928"/>
<evidence type="ECO:0000313" key="2">
    <source>
        <dbReference type="EMBL" id="ACL74001.1"/>
    </source>
</evidence>
<dbReference type="STRING" id="396588.Tgr7_2928"/>
<reference evidence="2 3" key="1">
    <citation type="journal article" date="2011" name="Stand. Genomic Sci.">
        <title>Complete genome sequence of 'Thioalkalivibrio sulfidophilus' HL-EbGr7.</title>
        <authorList>
            <person name="Muyzer G."/>
            <person name="Sorokin D.Y."/>
            <person name="Mavromatis K."/>
            <person name="Lapidus A."/>
            <person name="Clum A."/>
            <person name="Ivanova N."/>
            <person name="Pati A."/>
            <person name="d'Haeseleer P."/>
            <person name="Woyke T."/>
            <person name="Kyrpides N.C."/>
        </authorList>
    </citation>
    <scope>NUCLEOTIDE SEQUENCE [LARGE SCALE GENOMIC DNA]</scope>
    <source>
        <strain evidence="2 3">HL-EbGR7</strain>
    </source>
</reference>
<accession>B8GP81</accession>
<dbReference type="InterPro" id="IPR038626">
    <property type="entry name" value="Rof-like_sf"/>
</dbReference>
<evidence type="ECO:0000259" key="1">
    <source>
        <dbReference type="Pfam" id="PF13280"/>
    </source>
</evidence>
<dbReference type="RefSeq" id="WP_012639464.1">
    <property type="nucleotide sequence ID" value="NC_011901.1"/>
</dbReference>
<organism evidence="2 3">
    <name type="scientific">Thioalkalivibrio sulfidiphilus (strain HL-EbGR7)</name>
    <dbReference type="NCBI Taxonomy" id="396588"/>
    <lineage>
        <taxon>Bacteria</taxon>
        <taxon>Pseudomonadati</taxon>
        <taxon>Pseudomonadota</taxon>
        <taxon>Gammaproteobacteria</taxon>
        <taxon>Chromatiales</taxon>
        <taxon>Ectothiorhodospiraceae</taxon>
        <taxon>Thioalkalivibrio</taxon>
    </lineage>
</organism>
<feature type="domain" description="WYL" evidence="1">
    <location>
        <begin position="11"/>
        <end position="76"/>
    </location>
</feature>
<dbReference type="EMBL" id="CP001339">
    <property type="protein sequence ID" value="ACL74001.1"/>
    <property type="molecule type" value="Genomic_DNA"/>
</dbReference>
<evidence type="ECO:0000313" key="3">
    <source>
        <dbReference type="Proteomes" id="UP000002383"/>
    </source>
</evidence>
<dbReference type="eggNOG" id="ENOG502ZRY8">
    <property type="taxonomic scope" value="Bacteria"/>
</dbReference>
<sequence length="81" mass="9303">MKPYQDVPRHVTERLEIAILTGETLALHWADEHSDQAWMGRVTPLEVIEQAGRRYLSATNEQGEPVMIRLDLIRNLPTPVK</sequence>
<dbReference type="Pfam" id="PF13280">
    <property type="entry name" value="WYL"/>
    <property type="match status" value="1"/>
</dbReference>